<sequence length="191" mass="20845">MLSVPLLLHMSRHHPQLHLEVSRGNTALLIHALRERRLDAAVVDIRALRPAIDLCISHQVEMAASFMCRPGHPLCSRSGPLPFNDVLAYPIASTPLSDEVARILTERYGAAANPDDMVTLRCDDTPTLVEVARQSDAVVLTINAAGRGLVQLDTHPPLKATARFGFVTLAQRTEVPGLSIVRKLVAELLTE</sequence>
<gene>
    <name evidence="2" type="ORF">SRAA_0871</name>
</gene>
<name>A0A060NIH2_9BURK</name>
<organism evidence="2 3">
    <name type="scientific">Serpentinimonas raichei</name>
    <dbReference type="NCBI Taxonomy" id="1458425"/>
    <lineage>
        <taxon>Bacteria</taxon>
        <taxon>Pseudomonadati</taxon>
        <taxon>Pseudomonadota</taxon>
        <taxon>Betaproteobacteria</taxon>
        <taxon>Burkholderiales</taxon>
        <taxon>Comamonadaceae</taxon>
        <taxon>Serpentinimonas</taxon>
    </lineage>
</organism>
<dbReference type="CDD" id="cd05466">
    <property type="entry name" value="PBP2_LTTR_substrate"/>
    <property type="match status" value="1"/>
</dbReference>
<dbReference type="InterPro" id="IPR005119">
    <property type="entry name" value="LysR_subst-bd"/>
</dbReference>
<dbReference type="SUPFAM" id="SSF53850">
    <property type="entry name" value="Periplasmic binding protein-like II"/>
    <property type="match status" value="1"/>
</dbReference>
<dbReference type="KEGG" id="cbaa:SRAA_0871"/>
<dbReference type="Pfam" id="PF03466">
    <property type="entry name" value="LysR_substrate"/>
    <property type="match status" value="1"/>
</dbReference>
<reference evidence="2 3" key="1">
    <citation type="journal article" date="2014" name="Nat. Commun.">
        <title>Physiological and genomic features of highly alkaliphilic hydrogen-utilizing Betaproteobacteria from a continental serpentinizing site.</title>
        <authorList>
            <person name="Suzuki S."/>
            <person name="Kuenen J.G."/>
            <person name="Schipper K."/>
            <person name="van der Velde S."/>
            <person name="Ishii S."/>
            <person name="Wu A."/>
            <person name="Sorokin D.Y."/>
            <person name="Tenney A."/>
            <person name="Meng X.Y."/>
            <person name="Morrill P.L."/>
            <person name="Kamagata Y."/>
            <person name="Muyzer G."/>
            <person name="Nealson K.H."/>
        </authorList>
    </citation>
    <scope>NUCLEOTIDE SEQUENCE [LARGE SCALE GENOMIC DNA]</scope>
    <source>
        <strain evidence="2 3">A1</strain>
    </source>
</reference>
<proteinExistence type="predicted"/>
<dbReference type="HOGENOM" id="CLU_1419308_0_0_4"/>
<evidence type="ECO:0000313" key="2">
    <source>
        <dbReference type="EMBL" id="BAO80725.1"/>
    </source>
</evidence>
<dbReference type="Proteomes" id="UP000067461">
    <property type="component" value="Chromosome"/>
</dbReference>
<dbReference type="Gene3D" id="3.40.190.10">
    <property type="entry name" value="Periplasmic binding protein-like II"/>
    <property type="match status" value="2"/>
</dbReference>
<dbReference type="EMBL" id="AP014568">
    <property type="protein sequence ID" value="BAO80725.1"/>
    <property type="molecule type" value="Genomic_DNA"/>
</dbReference>
<evidence type="ECO:0000259" key="1">
    <source>
        <dbReference type="Pfam" id="PF03466"/>
    </source>
</evidence>
<protein>
    <submittedName>
        <fullName evidence="2">Transcriptional regulator</fullName>
    </submittedName>
</protein>
<feature type="domain" description="LysR substrate-binding" evidence="1">
    <location>
        <begin position="4"/>
        <end position="183"/>
    </location>
</feature>
<accession>A0A060NIH2</accession>
<evidence type="ECO:0000313" key="3">
    <source>
        <dbReference type="Proteomes" id="UP000067461"/>
    </source>
</evidence>
<dbReference type="AlphaFoldDB" id="A0A060NIH2"/>
<keyword evidence="3" id="KW-1185">Reference proteome</keyword>
<dbReference type="STRING" id="1458425.SRAA_0871"/>